<dbReference type="PROSITE" id="PS50943">
    <property type="entry name" value="HTH_CROC1"/>
    <property type="match status" value="1"/>
</dbReference>
<dbReference type="AlphaFoldDB" id="A0A7U9Q129"/>
<dbReference type="EMBL" id="BHZC01000001">
    <property type="protein sequence ID" value="GCD39173.1"/>
    <property type="molecule type" value="Genomic_DNA"/>
</dbReference>
<dbReference type="CDD" id="cd00093">
    <property type="entry name" value="HTH_XRE"/>
    <property type="match status" value="1"/>
</dbReference>
<evidence type="ECO:0000313" key="2">
    <source>
        <dbReference type="EMBL" id="GCD39173.1"/>
    </source>
</evidence>
<dbReference type="SUPFAM" id="SSF47413">
    <property type="entry name" value="lambda repressor-like DNA-binding domains"/>
    <property type="match status" value="1"/>
</dbReference>
<comment type="caution">
    <text evidence="2">The sequence shown here is derived from an EMBL/GenBank/DDBJ whole genome shotgun (WGS) entry which is preliminary data.</text>
</comment>
<proteinExistence type="predicted"/>
<dbReference type="GeneID" id="95625708"/>
<protein>
    <submittedName>
        <fullName evidence="2">Transcriptional regulator</fullName>
    </submittedName>
</protein>
<dbReference type="Proteomes" id="UP000287830">
    <property type="component" value="Unassembled WGS sequence"/>
</dbReference>
<dbReference type="RefSeq" id="WP_244955463.1">
    <property type="nucleotide sequence ID" value="NZ_BHZC01000001.1"/>
</dbReference>
<dbReference type="Pfam" id="PF19054">
    <property type="entry name" value="DUF5753"/>
    <property type="match status" value="1"/>
</dbReference>
<reference evidence="2 3" key="1">
    <citation type="submission" date="2018-11" db="EMBL/GenBank/DDBJ databases">
        <title>Whole genome sequence of Streptomyces chrestomyceticus NBRC 13444(T).</title>
        <authorList>
            <person name="Komaki H."/>
            <person name="Tamura T."/>
        </authorList>
    </citation>
    <scope>NUCLEOTIDE SEQUENCE [LARGE SCALE GENOMIC DNA]</scope>
    <source>
        <strain evidence="2 3">NBRC 13444</strain>
    </source>
</reference>
<organism evidence="2 3">
    <name type="scientific">Streptomyces chrestomyceticus JCM 4735</name>
    <dbReference type="NCBI Taxonomy" id="1306181"/>
    <lineage>
        <taxon>Bacteria</taxon>
        <taxon>Bacillati</taxon>
        <taxon>Actinomycetota</taxon>
        <taxon>Actinomycetes</taxon>
        <taxon>Kitasatosporales</taxon>
        <taxon>Streptomycetaceae</taxon>
        <taxon>Streptomyces</taxon>
    </lineage>
</organism>
<gene>
    <name evidence="2" type="ORF">OEIGOIKO_07002</name>
</gene>
<dbReference type="InterPro" id="IPR010982">
    <property type="entry name" value="Lambda_DNA-bd_dom_sf"/>
</dbReference>
<evidence type="ECO:0000313" key="3">
    <source>
        <dbReference type="Proteomes" id="UP000287830"/>
    </source>
</evidence>
<dbReference type="GO" id="GO:0003677">
    <property type="term" value="F:DNA binding"/>
    <property type="evidence" value="ECO:0007669"/>
    <property type="project" value="InterPro"/>
</dbReference>
<accession>A0A7U9Q129</accession>
<feature type="domain" description="HTH cro/C1-type" evidence="1">
    <location>
        <begin position="15"/>
        <end position="74"/>
    </location>
</feature>
<name>A0A7U9Q129_9ACTN</name>
<dbReference type="SMART" id="SM00530">
    <property type="entry name" value="HTH_XRE"/>
    <property type="match status" value="1"/>
</dbReference>
<dbReference type="Pfam" id="PF13560">
    <property type="entry name" value="HTH_31"/>
    <property type="match status" value="1"/>
</dbReference>
<dbReference type="Gene3D" id="1.10.260.40">
    <property type="entry name" value="lambda repressor-like DNA-binding domains"/>
    <property type="match status" value="1"/>
</dbReference>
<sequence>MSDFQQARAALGARLRELREACPGGRLTGTQLAARLGWAQSKISRLENGKQTATVTDLQDWAKATEQPGASDDLLARLRGLESHVRSWRRQLASGHQAVQDAVSAEFARSKTFRAWESAMIVGALQTGDYARAIFTRYAELQRSPQDTDAAVRARLKWQENLYRAGAKYHILMWEGALRAMVCPPQVLAAQLDRLAGVIGLDTLTLGIVPFGASLKIPPANGFWIFDERLVIAEDWHAELWIDESVSISTYLRTWDTLRESAVYGADAHSVISRARRAHGAP</sequence>
<dbReference type="InterPro" id="IPR001387">
    <property type="entry name" value="Cro/C1-type_HTH"/>
</dbReference>
<dbReference type="InterPro" id="IPR043917">
    <property type="entry name" value="DUF5753"/>
</dbReference>
<evidence type="ECO:0000259" key="1">
    <source>
        <dbReference type="PROSITE" id="PS50943"/>
    </source>
</evidence>